<dbReference type="EMBL" id="JAPQKO010000003">
    <property type="protein sequence ID" value="KAJ5173252.1"/>
    <property type="molecule type" value="Genomic_DNA"/>
</dbReference>
<dbReference type="PANTHER" id="PTHR43836">
    <property type="entry name" value="CATECHOL O-METHYLTRANSFERASE 1-RELATED"/>
    <property type="match status" value="1"/>
</dbReference>
<evidence type="ECO:0000256" key="1">
    <source>
        <dbReference type="ARBA" id="ARBA00012880"/>
    </source>
</evidence>
<dbReference type="OrthoDB" id="186626at2759"/>
<organism evidence="7 8">
    <name type="scientific">Penicillium capsulatum</name>
    <dbReference type="NCBI Taxonomy" id="69766"/>
    <lineage>
        <taxon>Eukaryota</taxon>
        <taxon>Fungi</taxon>
        <taxon>Dikarya</taxon>
        <taxon>Ascomycota</taxon>
        <taxon>Pezizomycotina</taxon>
        <taxon>Eurotiomycetes</taxon>
        <taxon>Eurotiomycetidae</taxon>
        <taxon>Eurotiales</taxon>
        <taxon>Aspergillaceae</taxon>
        <taxon>Penicillium</taxon>
    </lineage>
</organism>
<comment type="similarity">
    <text evidence="6">Belongs to the class I-like SAM-binding methyltransferase superfamily. Cation-dependent O-methyltransferase family.</text>
</comment>
<dbReference type="Pfam" id="PF01596">
    <property type="entry name" value="Methyltransf_3"/>
    <property type="match status" value="1"/>
</dbReference>
<dbReference type="AlphaFoldDB" id="A0A9W9IGK5"/>
<dbReference type="SUPFAM" id="SSF53335">
    <property type="entry name" value="S-adenosyl-L-methionine-dependent methyltransferases"/>
    <property type="match status" value="1"/>
</dbReference>
<evidence type="ECO:0000313" key="8">
    <source>
        <dbReference type="Proteomes" id="UP001146351"/>
    </source>
</evidence>
<evidence type="ECO:0000256" key="5">
    <source>
        <dbReference type="ARBA" id="ARBA00022939"/>
    </source>
</evidence>
<keyword evidence="4" id="KW-0949">S-adenosyl-L-methionine</keyword>
<reference evidence="7" key="2">
    <citation type="journal article" date="2023" name="IMA Fungus">
        <title>Comparative genomic study of the Penicillium genus elucidates a diverse pangenome and 15 lateral gene transfer events.</title>
        <authorList>
            <person name="Petersen C."/>
            <person name="Sorensen T."/>
            <person name="Nielsen M.R."/>
            <person name="Sondergaard T.E."/>
            <person name="Sorensen J.L."/>
            <person name="Fitzpatrick D.A."/>
            <person name="Frisvad J.C."/>
            <person name="Nielsen K.L."/>
        </authorList>
    </citation>
    <scope>NUCLEOTIDE SEQUENCE</scope>
    <source>
        <strain evidence="7">IBT 21917</strain>
    </source>
</reference>
<dbReference type="InterPro" id="IPR029063">
    <property type="entry name" value="SAM-dependent_MTases_sf"/>
</dbReference>
<dbReference type="EC" id="2.1.1.6" evidence="1"/>
<reference evidence="7" key="1">
    <citation type="submission" date="2022-11" db="EMBL/GenBank/DDBJ databases">
        <authorList>
            <person name="Petersen C."/>
        </authorList>
    </citation>
    <scope>NUCLEOTIDE SEQUENCE</scope>
    <source>
        <strain evidence="7">IBT 21917</strain>
    </source>
</reference>
<sequence>MAPGINSTDGFYKPEENVFCDDGREDQLLTFISEHPQLPQMRNSPEAVLAAIDEFGRTKDFLMNVGPHKGKVITEIIATEKPSTILEIGGYVGYSAIMFGHALRQTAARAGRDGQAPRFCSLEMNPKFAAVSKALVSIAGLDDVVDICEGTCRASLQRLAKDKLAKKPWDMLFLDHSKISYLNDLKLCEELGLVAPGSIVIADDMKRPGNPHYSKYVRASTAEKTEEYLPFKGCLSDGGISLGNPSLVYETTLVEGLEPTGLMDAVEVSKCVDLLEVS</sequence>
<keyword evidence="8" id="KW-1185">Reference proteome</keyword>
<protein>
    <recommendedName>
        <fullName evidence="1">catechol O-methyltransferase</fullName>
        <ecNumber evidence="1">2.1.1.6</ecNumber>
    </recommendedName>
</protein>
<proteinExistence type="inferred from homology"/>
<dbReference type="GO" id="GO:0006584">
    <property type="term" value="P:catecholamine metabolic process"/>
    <property type="evidence" value="ECO:0007669"/>
    <property type="project" value="UniProtKB-KW"/>
</dbReference>
<dbReference type="PROSITE" id="PS51682">
    <property type="entry name" value="SAM_OMT_I"/>
    <property type="match status" value="1"/>
</dbReference>
<dbReference type="GO" id="GO:0032259">
    <property type="term" value="P:methylation"/>
    <property type="evidence" value="ECO:0007669"/>
    <property type="project" value="UniProtKB-KW"/>
</dbReference>
<evidence type="ECO:0000313" key="7">
    <source>
        <dbReference type="EMBL" id="KAJ5173252.1"/>
    </source>
</evidence>
<dbReference type="Proteomes" id="UP001146351">
    <property type="component" value="Unassembled WGS sequence"/>
</dbReference>
<keyword evidence="2" id="KW-0489">Methyltransferase</keyword>
<dbReference type="GO" id="GO:0008171">
    <property type="term" value="F:O-methyltransferase activity"/>
    <property type="evidence" value="ECO:0007669"/>
    <property type="project" value="InterPro"/>
</dbReference>
<keyword evidence="5" id="KW-0128">Catecholamine metabolism</keyword>
<evidence type="ECO:0000256" key="4">
    <source>
        <dbReference type="ARBA" id="ARBA00022691"/>
    </source>
</evidence>
<dbReference type="InterPro" id="IPR002935">
    <property type="entry name" value="SAM_O-MeTrfase"/>
</dbReference>
<accession>A0A9W9IGK5</accession>
<gene>
    <name evidence="7" type="ORF">N7492_005845</name>
</gene>
<evidence type="ECO:0000256" key="3">
    <source>
        <dbReference type="ARBA" id="ARBA00022679"/>
    </source>
</evidence>
<comment type="caution">
    <text evidence="7">The sequence shown here is derived from an EMBL/GenBank/DDBJ whole genome shotgun (WGS) entry which is preliminary data.</text>
</comment>
<name>A0A9W9IGK5_9EURO</name>
<dbReference type="Gene3D" id="3.40.50.150">
    <property type="entry name" value="Vaccinia Virus protein VP39"/>
    <property type="match status" value="1"/>
</dbReference>
<evidence type="ECO:0000256" key="6">
    <source>
        <dbReference type="ARBA" id="ARBA00023453"/>
    </source>
</evidence>
<evidence type="ECO:0000256" key="2">
    <source>
        <dbReference type="ARBA" id="ARBA00022603"/>
    </source>
</evidence>
<keyword evidence="3" id="KW-0808">Transferase</keyword>
<dbReference type="PANTHER" id="PTHR43836:SF6">
    <property type="entry name" value="PUTATIVE (AFU_ORTHOLOGUE AFUA_2G00150)-RELATED"/>
    <property type="match status" value="1"/>
</dbReference>